<dbReference type="Proteomes" id="UP000247689">
    <property type="component" value="Unassembled WGS sequence"/>
</dbReference>
<sequence>MLTQNKLMAYCMKNTNVLLPLFSVFLLLSGCMGMVPDVDQEKLVEDAYSLQRLSVLQHAIKDPIIGFKAGLTSEAAQDAFNVDEPLVGALFASGFSRNRSAYVLGNYHDLRMEVELGFLLNQAITKPITKEELPQYIRAVVPIVELPHFRFTRNDQMTALTLITSNVASNQFIMGNTMPYDSEQIDQIKATLTKNGVTINQGKATDAMGSQKDTLVWMINKLLEVGYTIDKDHLLITGALGTMLPAEKGQYEAYFGTDQMKSYEQYLVSFSIR</sequence>
<evidence type="ECO:0000259" key="2">
    <source>
        <dbReference type="Pfam" id="PF01557"/>
    </source>
</evidence>
<proteinExistence type="predicted"/>
<feature type="domain" description="Fumarylacetoacetase-like C-terminal" evidence="2">
    <location>
        <begin position="95"/>
        <end position="240"/>
    </location>
</feature>
<dbReference type="PANTHER" id="PTHR30143:SF0">
    <property type="entry name" value="2-KETO-4-PENTENOATE HYDRATASE"/>
    <property type="match status" value="1"/>
</dbReference>
<dbReference type="AlphaFoldDB" id="A0A318D8I2"/>
<evidence type="ECO:0000313" key="4">
    <source>
        <dbReference type="Proteomes" id="UP000247689"/>
    </source>
</evidence>
<dbReference type="Pfam" id="PF01557">
    <property type="entry name" value="FAA_hydrolase"/>
    <property type="match status" value="1"/>
</dbReference>
<keyword evidence="1" id="KW-0456">Lyase</keyword>
<dbReference type="PROSITE" id="PS51257">
    <property type="entry name" value="PROKAR_LIPOPROTEIN"/>
    <property type="match status" value="1"/>
</dbReference>
<dbReference type="SUPFAM" id="SSF56529">
    <property type="entry name" value="FAH"/>
    <property type="match status" value="1"/>
</dbReference>
<evidence type="ECO:0000313" key="3">
    <source>
        <dbReference type="EMBL" id="PXF64215.1"/>
    </source>
</evidence>
<dbReference type="Gene3D" id="3.90.850.10">
    <property type="entry name" value="Fumarylacetoacetase-like, C-terminal domain"/>
    <property type="match status" value="1"/>
</dbReference>
<dbReference type="InterPro" id="IPR036663">
    <property type="entry name" value="Fumarylacetoacetase_C_sf"/>
</dbReference>
<evidence type="ECO:0000256" key="1">
    <source>
        <dbReference type="ARBA" id="ARBA00023239"/>
    </source>
</evidence>
<keyword evidence="4" id="KW-1185">Reference proteome</keyword>
<dbReference type="InterPro" id="IPR011234">
    <property type="entry name" value="Fumarylacetoacetase-like_C"/>
</dbReference>
<dbReference type="PANTHER" id="PTHR30143">
    <property type="entry name" value="ACID HYDRATASE"/>
    <property type="match status" value="1"/>
</dbReference>
<accession>A0A318D8I2</accession>
<gene>
    <name evidence="3" type="ORF">DL796_03505</name>
</gene>
<reference evidence="3 4" key="1">
    <citation type="submission" date="2018-05" db="EMBL/GenBank/DDBJ databases">
        <title>Kangiella spongicola genome sequence.</title>
        <authorList>
            <person name="Maclea K.S."/>
            <person name="Goen A.E."/>
            <person name="Kelley C."/>
            <person name="Underriner A."/>
            <person name="Silverwood T."/>
            <person name="Trachtenberg A.M."/>
        </authorList>
    </citation>
    <scope>NUCLEOTIDE SEQUENCE [LARGE SCALE GENOMIC DNA]</scope>
    <source>
        <strain evidence="3 4">ATCC BAA-2076</strain>
    </source>
</reference>
<comment type="caution">
    <text evidence="3">The sequence shown here is derived from an EMBL/GenBank/DDBJ whole genome shotgun (WGS) entry which is preliminary data.</text>
</comment>
<dbReference type="GO" id="GO:0005737">
    <property type="term" value="C:cytoplasm"/>
    <property type="evidence" value="ECO:0007669"/>
    <property type="project" value="TreeGrafter"/>
</dbReference>
<dbReference type="EMBL" id="QICH01000001">
    <property type="protein sequence ID" value="PXF64215.1"/>
    <property type="molecule type" value="Genomic_DNA"/>
</dbReference>
<dbReference type="GO" id="GO:0008684">
    <property type="term" value="F:2-oxopent-4-enoate hydratase activity"/>
    <property type="evidence" value="ECO:0007669"/>
    <property type="project" value="TreeGrafter"/>
</dbReference>
<dbReference type="InterPro" id="IPR050772">
    <property type="entry name" value="Hydratase-Decarb/MhpD_sf"/>
</dbReference>
<organism evidence="3 4">
    <name type="scientific">Kangiella spongicola</name>
    <dbReference type="NCBI Taxonomy" id="796379"/>
    <lineage>
        <taxon>Bacteria</taxon>
        <taxon>Pseudomonadati</taxon>
        <taxon>Pseudomonadota</taxon>
        <taxon>Gammaproteobacteria</taxon>
        <taxon>Kangiellales</taxon>
        <taxon>Kangiellaceae</taxon>
        <taxon>Kangiella</taxon>
    </lineage>
</organism>
<protein>
    <submittedName>
        <fullName evidence="3">4-oxalocrotonate decarboxylase</fullName>
    </submittedName>
</protein>
<name>A0A318D8I2_9GAMM</name>